<feature type="compositionally biased region" description="Pro residues" evidence="1">
    <location>
        <begin position="163"/>
        <end position="177"/>
    </location>
</feature>
<proteinExistence type="predicted"/>
<feature type="region of interest" description="Disordered" evidence="1">
    <location>
        <begin position="370"/>
        <end position="408"/>
    </location>
</feature>
<sequence>MTLEVFVVSLDGLSFTIAGSSVTSPIPLSTIYVNPATDVGETSLRRPDLFLKRLRRQSSSSDISLPSSIISIPHVWPPPPFRSFKRGGNPLRRPALSHLLVNMASDVGGNSLRRLALSHQKLFEPATLVVILPPFPALTTQPLQLKLTCYPRRAPSLMDLNSRPPPEPPDPPDPPDQATPSQSKTFTVIVPFVLPLELVLVDSKNLLVLSVSHSSLVHVCDVVNFLVSTILKSRTPEGFVVSLDGLSFTRTGSSVTSPVPLSTISVNLATNVGETPVRRPDMFLKRLKRQSSSSDISLPSSIISISHVWPPPPFTSFKRGNPLRRPALSHLFVNLAYDVGGNPLRRQALSHQKLDPNPDPDIRRILQFLGGYPTPGYPRTPDPDKDSKIMDPPDKDPDPDTLKLPGYPIRPRPTAVVIHHIGHKVSMQMSMTTKMITKRRKEKI</sequence>
<gene>
    <name evidence="2" type="ORF">F2Q70_00015444</name>
</gene>
<dbReference type="EMBL" id="QGKY02001250">
    <property type="protein sequence ID" value="KAF2560302.1"/>
    <property type="molecule type" value="Genomic_DNA"/>
</dbReference>
<evidence type="ECO:0000313" key="2">
    <source>
        <dbReference type="EMBL" id="KAF2560302.1"/>
    </source>
</evidence>
<comment type="caution">
    <text evidence="2">The sequence shown here is derived from an EMBL/GenBank/DDBJ whole genome shotgun (WGS) entry which is preliminary data.</text>
</comment>
<accession>A0A8S9HTK3</accession>
<organism evidence="2">
    <name type="scientific">Brassica cretica</name>
    <name type="common">Mustard</name>
    <dbReference type="NCBI Taxonomy" id="69181"/>
    <lineage>
        <taxon>Eukaryota</taxon>
        <taxon>Viridiplantae</taxon>
        <taxon>Streptophyta</taxon>
        <taxon>Embryophyta</taxon>
        <taxon>Tracheophyta</taxon>
        <taxon>Spermatophyta</taxon>
        <taxon>Magnoliopsida</taxon>
        <taxon>eudicotyledons</taxon>
        <taxon>Gunneridae</taxon>
        <taxon>Pentapetalae</taxon>
        <taxon>rosids</taxon>
        <taxon>malvids</taxon>
        <taxon>Brassicales</taxon>
        <taxon>Brassicaceae</taxon>
        <taxon>Brassiceae</taxon>
        <taxon>Brassica</taxon>
    </lineage>
</organism>
<feature type="region of interest" description="Disordered" evidence="1">
    <location>
        <begin position="156"/>
        <end position="181"/>
    </location>
</feature>
<reference evidence="2" key="1">
    <citation type="submission" date="2019-12" db="EMBL/GenBank/DDBJ databases">
        <title>Genome sequencing and annotation of Brassica cretica.</title>
        <authorList>
            <person name="Studholme D.J."/>
            <person name="Sarris P.F."/>
        </authorList>
    </citation>
    <scope>NUCLEOTIDE SEQUENCE</scope>
    <source>
        <strain evidence="2">PFS-102/07</strain>
        <tissue evidence="2">Leaf</tissue>
    </source>
</reference>
<name>A0A8S9HTK3_BRACR</name>
<feature type="compositionally biased region" description="Basic and acidic residues" evidence="1">
    <location>
        <begin position="381"/>
        <end position="401"/>
    </location>
</feature>
<dbReference type="AlphaFoldDB" id="A0A8S9HTK3"/>
<evidence type="ECO:0000256" key="1">
    <source>
        <dbReference type="SAM" id="MobiDB-lite"/>
    </source>
</evidence>
<protein>
    <submittedName>
        <fullName evidence="2">Uncharacterized protein</fullName>
    </submittedName>
</protein>